<dbReference type="OrthoDB" id="461843at2"/>
<name>A0A0C1NGK8_9CYAN</name>
<comment type="caution">
    <text evidence="1">The sequence shown here is derived from an EMBL/GenBank/DDBJ whole genome shotgun (WGS) entry which is preliminary data.</text>
</comment>
<organism evidence="1">
    <name type="scientific">Tolypothrix bouteillei VB521301</name>
    <dbReference type="NCBI Taxonomy" id="1479485"/>
    <lineage>
        <taxon>Bacteria</taxon>
        <taxon>Bacillati</taxon>
        <taxon>Cyanobacteriota</taxon>
        <taxon>Cyanophyceae</taxon>
        <taxon>Nostocales</taxon>
        <taxon>Tolypothrichaceae</taxon>
        <taxon>Tolypothrix</taxon>
    </lineage>
</organism>
<dbReference type="EMBL" id="JHEG02000001">
    <property type="protein sequence ID" value="KIE14007.1"/>
    <property type="molecule type" value="Genomic_DNA"/>
</dbReference>
<dbReference type="STRING" id="1479485.DA73_0201335"/>
<accession>A0A0C1NGK8</accession>
<sequence>MKELMVNQESFVRDRIPLRLKNLATHLQQIGSLCSDATQGTATANLIRESLYFIEWTAPDMEIDRACELVELGRTLAKWSFHWEKISSDANARNQMAHEANSLSQKVLEMSGLLGAAS</sequence>
<protein>
    <submittedName>
        <fullName evidence="1">Uncharacterized protein</fullName>
    </submittedName>
</protein>
<evidence type="ECO:0000313" key="1">
    <source>
        <dbReference type="EMBL" id="KIE14007.1"/>
    </source>
</evidence>
<dbReference type="AlphaFoldDB" id="A0A0C1NGK8"/>
<reference evidence="1" key="1">
    <citation type="journal article" date="2015" name="Genome Announc.">
        <title>Draft Genome Sequence of Tolypothrix boutellei Strain VB521301.</title>
        <authorList>
            <person name="Chandrababunaidu M.M."/>
            <person name="Singh D."/>
            <person name="Sen D."/>
            <person name="Bhan S."/>
            <person name="Das S."/>
            <person name="Gupta A."/>
            <person name="Adhikary S.P."/>
            <person name="Tripathy S."/>
        </authorList>
    </citation>
    <scope>NUCLEOTIDE SEQUENCE</scope>
    <source>
        <strain evidence="1">VB521301</strain>
    </source>
</reference>
<proteinExistence type="predicted"/>
<gene>
    <name evidence="1" type="ORF">DA73_0201335</name>
</gene>